<accession>A0A8T3UQE2</accession>
<dbReference type="SUPFAM" id="SSF81301">
    <property type="entry name" value="Nucleotidyltransferase"/>
    <property type="match status" value="1"/>
</dbReference>
<organism evidence="2 3">
    <name type="scientific">Candidatus Acidifodinimicrobium mancum</name>
    <dbReference type="NCBI Taxonomy" id="2898728"/>
    <lineage>
        <taxon>Archaea</taxon>
        <taxon>Candidatus Parvarchaeota</taxon>
        <taxon>Candidatus Acidifodinimicrobiaceae</taxon>
        <taxon>Candidatus Acidifodinimicrobium</taxon>
    </lineage>
</organism>
<dbReference type="EMBL" id="JADFAQ010000022">
    <property type="protein sequence ID" value="MBE5728092.1"/>
    <property type="molecule type" value="Genomic_DNA"/>
</dbReference>
<evidence type="ECO:0000313" key="3">
    <source>
        <dbReference type="Proteomes" id="UP000763484"/>
    </source>
</evidence>
<dbReference type="GO" id="GO:0016779">
    <property type="term" value="F:nucleotidyltransferase activity"/>
    <property type="evidence" value="ECO:0007669"/>
    <property type="project" value="InterPro"/>
</dbReference>
<sequence>MGKWKQTLLKEDAYKILKEAKENAVKLYGKKMSFGDIIKESLNKELAISLLDDSVRAYLQAYIRELSENNNVIGAVLFGSLVKRTWDKYSDIDLFIVVKDNSIECLHYTDKIDKKLYPMQKEIFEKGYGLYVSPLIVKVDSLNENRMIYNEIRKNGIILLDKDNIIRNFMYNTKKTSTTGG</sequence>
<dbReference type="PANTHER" id="PTHR33933">
    <property type="entry name" value="NUCLEOTIDYLTRANSFERASE"/>
    <property type="match status" value="1"/>
</dbReference>
<reference evidence="2 3" key="1">
    <citation type="submission" date="2020-09" db="EMBL/GenBank/DDBJ databases">
        <title>Genomic characterization of a novel Parvarchaeota family in acid mine drainage sediments.</title>
        <authorList>
            <person name="Luo Z.-H."/>
        </authorList>
    </citation>
    <scope>NUCLEOTIDE SEQUENCE [LARGE SCALE GENOMIC DNA]</scope>
    <source>
        <strain evidence="2">TL1-5_bins.178</strain>
    </source>
</reference>
<dbReference type="CDD" id="cd05403">
    <property type="entry name" value="NT_KNTase_like"/>
    <property type="match status" value="1"/>
</dbReference>
<proteinExistence type="predicted"/>
<dbReference type="InterPro" id="IPR043519">
    <property type="entry name" value="NT_sf"/>
</dbReference>
<dbReference type="Pfam" id="PF18765">
    <property type="entry name" value="Polbeta"/>
    <property type="match status" value="1"/>
</dbReference>
<evidence type="ECO:0000259" key="1">
    <source>
        <dbReference type="Pfam" id="PF18765"/>
    </source>
</evidence>
<dbReference type="InterPro" id="IPR041633">
    <property type="entry name" value="Polbeta"/>
</dbReference>
<dbReference type="Proteomes" id="UP000763484">
    <property type="component" value="Unassembled WGS sequence"/>
</dbReference>
<dbReference type="InterPro" id="IPR052548">
    <property type="entry name" value="Type_VII_TA_antitoxin"/>
</dbReference>
<dbReference type="AlphaFoldDB" id="A0A8T3UQE2"/>
<protein>
    <submittedName>
        <fullName evidence="2">Nucleotidyltransferase domain-containing protein</fullName>
    </submittedName>
</protein>
<name>A0A8T3UQE2_9ARCH</name>
<comment type="caution">
    <text evidence="2">The sequence shown here is derived from an EMBL/GenBank/DDBJ whole genome shotgun (WGS) entry which is preliminary data.</text>
</comment>
<gene>
    <name evidence="2" type="ORF">IHE50_01600</name>
</gene>
<feature type="domain" description="Polymerase beta nucleotidyltransferase" evidence="1">
    <location>
        <begin position="64"/>
        <end position="163"/>
    </location>
</feature>
<dbReference type="Gene3D" id="3.30.460.10">
    <property type="entry name" value="Beta Polymerase, domain 2"/>
    <property type="match status" value="1"/>
</dbReference>
<evidence type="ECO:0000313" key="2">
    <source>
        <dbReference type="EMBL" id="MBE5728092.1"/>
    </source>
</evidence>
<dbReference type="PANTHER" id="PTHR33933:SF1">
    <property type="entry name" value="PROTEIN ADENYLYLTRANSFERASE MNTA-RELATED"/>
    <property type="match status" value="1"/>
</dbReference>